<reference evidence="1 2" key="1">
    <citation type="submission" date="2016-11" db="EMBL/GenBank/DDBJ databases">
        <authorList>
            <person name="Jaros S."/>
            <person name="Januszkiewicz K."/>
            <person name="Wedrychowicz H."/>
        </authorList>
    </citation>
    <scope>NUCLEOTIDE SEQUENCE [LARGE SCALE GENOMIC DNA]</scope>
    <source>
        <strain evidence="1 2">DSM 784</strain>
    </source>
</reference>
<dbReference type="EMBL" id="FPIZ01000005">
    <property type="protein sequence ID" value="SFW47652.1"/>
    <property type="molecule type" value="Genomic_DNA"/>
</dbReference>
<dbReference type="SUPFAM" id="SSF142906">
    <property type="entry name" value="YjbR-like"/>
    <property type="match status" value="1"/>
</dbReference>
<dbReference type="STRING" id="1004.SAMN05661012_02030"/>
<gene>
    <name evidence="1" type="ORF">SAMN05661012_02030</name>
</gene>
<dbReference type="PANTHER" id="PTHR35145:SF1">
    <property type="entry name" value="CYTOPLASMIC PROTEIN"/>
    <property type="match status" value="1"/>
</dbReference>
<accession>A0A1K1PJ48</accession>
<protein>
    <submittedName>
        <fullName evidence="1">Predicted DNA-binding protein, MmcQ/YjbR family</fullName>
    </submittedName>
</protein>
<name>A0A1K1PJ48_9BACT</name>
<proteinExistence type="predicted"/>
<dbReference type="AlphaFoldDB" id="A0A1K1PJ48"/>
<dbReference type="InterPro" id="IPR007351">
    <property type="entry name" value="YjbR"/>
</dbReference>
<dbReference type="InterPro" id="IPR038056">
    <property type="entry name" value="YjbR-like_sf"/>
</dbReference>
<evidence type="ECO:0000313" key="2">
    <source>
        <dbReference type="Proteomes" id="UP000183788"/>
    </source>
</evidence>
<dbReference type="Pfam" id="PF04237">
    <property type="entry name" value="YjbR"/>
    <property type="match status" value="1"/>
</dbReference>
<dbReference type="InterPro" id="IPR058532">
    <property type="entry name" value="YjbR/MT2646/Rv2570-like"/>
</dbReference>
<dbReference type="OrthoDB" id="9789813at2"/>
<organism evidence="1 2">
    <name type="scientific">Chitinophaga sancti</name>
    <dbReference type="NCBI Taxonomy" id="1004"/>
    <lineage>
        <taxon>Bacteria</taxon>
        <taxon>Pseudomonadati</taxon>
        <taxon>Bacteroidota</taxon>
        <taxon>Chitinophagia</taxon>
        <taxon>Chitinophagales</taxon>
        <taxon>Chitinophagaceae</taxon>
        <taxon>Chitinophaga</taxon>
    </lineage>
</organism>
<dbReference type="Gene3D" id="3.90.1150.30">
    <property type="match status" value="1"/>
</dbReference>
<dbReference type="Proteomes" id="UP000183788">
    <property type="component" value="Unassembled WGS sequence"/>
</dbReference>
<keyword evidence="1" id="KW-0238">DNA-binding</keyword>
<evidence type="ECO:0000313" key="1">
    <source>
        <dbReference type="EMBL" id="SFW47652.1"/>
    </source>
</evidence>
<sequence length="117" mass="13668">MFDMTLNYCLAFPAVVREEKWDDDVRFSVGEKLFCMISKTSPHQIALKCRLEDFHRLISQPGIVPAPYLARYHWVQIKQLDTLPVPQLQSLLQNAYDLVVNSLPPEERAQILREQRV</sequence>
<dbReference type="PANTHER" id="PTHR35145">
    <property type="entry name" value="CYTOPLASMIC PROTEIN-RELATED"/>
    <property type="match status" value="1"/>
</dbReference>
<dbReference type="GO" id="GO:0003677">
    <property type="term" value="F:DNA binding"/>
    <property type="evidence" value="ECO:0007669"/>
    <property type="project" value="UniProtKB-KW"/>
</dbReference>